<evidence type="ECO:0000313" key="2">
    <source>
        <dbReference type="Proteomes" id="UP001304650"/>
    </source>
</evidence>
<accession>A0AA96LNP4</accession>
<protein>
    <submittedName>
        <fullName evidence="1">Uncharacterized protein</fullName>
    </submittedName>
</protein>
<name>A0AA96LNP4_9BACL</name>
<proteinExistence type="predicted"/>
<organism evidence="1 2">
    <name type="scientific">Paenibacillus roseopurpureus</name>
    <dbReference type="NCBI Taxonomy" id="2918901"/>
    <lineage>
        <taxon>Bacteria</taxon>
        <taxon>Bacillati</taxon>
        <taxon>Bacillota</taxon>
        <taxon>Bacilli</taxon>
        <taxon>Bacillales</taxon>
        <taxon>Paenibacillaceae</taxon>
        <taxon>Paenibacillus</taxon>
    </lineage>
</organism>
<dbReference type="Proteomes" id="UP001304650">
    <property type="component" value="Chromosome"/>
</dbReference>
<sequence length="58" mass="6615">MKKRRGIEMSPATLAKIAEKKKQLTPEKKRELLKAGGSVKTNYIIDTDEICREVRGKQ</sequence>
<dbReference type="AlphaFoldDB" id="A0AA96LNP4"/>
<dbReference type="RefSeq" id="WP_314802047.1">
    <property type="nucleotide sequence ID" value="NZ_CP130319.1"/>
</dbReference>
<evidence type="ECO:0000313" key="1">
    <source>
        <dbReference type="EMBL" id="WNR45362.1"/>
    </source>
</evidence>
<dbReference type="EMBL" id="CP130319">
    <property type="protein sequence ID" value="WNR45362.1"/>
    <property type="molecule type" value="Genomic_DNA"/>
</dbReference>
<keyword evidence="2" id="KW-1185">Reference proteome</keyword>
<gene>
    <name evidence="1" type="ORF">MJB10_04275</name>
</gene>
<reference evidence="1" key="1">
    <citation type="submission" date="2022-02" db="EMBL/GenBank/DDBJ databases">
        <title>Paenibacillus sp. MBLB1832 Whole Genome Shotgun Sequencing.</title>
        <authorList>
            <person name="Hwang C.Y."/>
            <person name="Cho E.-S."/>
            <person name="Seo M.-J."/>
        </authorList>
    </citation>
    <scope>NUCLEOTIDE SEQUENCE</scope>
    <source>
        <strain evidence="1">MBLB1832</strain>
    </source>
</reference>
<dbReference type="KEGG" id="proo:MJB10_04275"/>